<feature type="domain" description="MurNAc-LAA" evidence="4">
    <location>
        <begin position="365"/>
        <end position="473"/>
    </location>
</feature>
<gene>
    <name evidence="5" type="ORF">Mic7113_5446</name>
</gene>
<dbReference type="PATRIC" id="fig|1173027.3.peg.6034"/>
<name>K9WLP5_9CYAN</name>
<dbReference type="CDD" id="cd02696">
    <property type="entry name" value="MurNAc-LAA"/>
    <property type="match status" value="1"/>
</dbReference>
<accession>K9WLP5</accession>
<sequence length="480" mass="53101">MMKFQWLLLLPSLSSIFLFSSPAEAARLLLWRFDANQNQLVFTTDDSVQPKAQLFANPNRLIIDLPGTTLGRPTMNQPVGGAIREVRVGQYNAQMTRIVVELAPGYTIDPQQVLFQGISPTQWSVQIPTPERITTTPTTTSQPVVVIPPSRTSNPANNQTETPTPTSRLATIQAVELVNEGTQLAIRADQRVRATSRWDAKANTYQIIIPNAQLAEQVRGPQLNARSLLSQVLVRQQDRRTVVILVKPSSGGQIGELNQLTDQIISLQLRPSRPVFPPTTSIPVPPPLRTTPPDSFYRVPNSRIVVMIDPGHGGKDPGAIGIGGLREKDVILPISQQVAALLQQNGVQAVMTRSDDRFISLAGRVQMARQARANVFVSIHANAISLRRPEVNGVETYYFSSQRLAEAIHSSMLQSLNVRDRRVRRSRFYVLRNNSIPAVLVEVGYVTGAEDAPRLASPAFQRQMAEAIARGILLYIRQNF</sequence>
<dbReference type="eggNOG" id="COG0860">
    <property type="taxonomic scope" value="Bacteria"/>
</dbReference>
<dbReference type="HOGENOM" id="CLU_456943_0_0_3"/>
<proteinExistence type="predicted"/>
<dbReference type="STRING" id="1173027.Mic7113_5446"/>
<feature type="compositionally biased region" description="Polar residues" evidence="2">
    <location>
        <begin position="150"/>
        <end position="166"/>
    </location>
</feature>
<dbReference type="SMART" id="SM00646">
    <property type="entry name" value="Ami_3"/>
    <property type="match status" value="1"/>
</dbReference>
<dbReference type="Proteomes" id="UP000010471">
    <property type="component" value="Chromosome"/>
</dbReference>
<keyword evidence="1" id="KW-0378">Hydrolase</keyword>
<organism evidence="5 6">
    <name type="scientific">Allocoleopsis franciscana PCC 7113</name>
    <dbReference type="NCBI Taxonomy" id="1173027"/>
    <lineage>
        <taxon>Bacteria</taxon>
        <taxon>Bacillati</taxon>
        <taxon>Cyanobacteriota</taxon>
        <taxon>Cyanophyceae</taxon>
        <taxon>Coleofasciculales</taxon>
        <taxon>Coleofasciculaceae</taxon>
        <taxon>Allocoleopsis</taxon>
        <taxon>Allocoleopsis franciscana</taxon>
    </lineage>
</organism>
<evidence type="ECO:0000259" key="4">
    <source>
        <dbReference type="SMART" id="SM00646"/>
    </source>
</evidence>
<dbReference type="Pfam" id="PF11741">
    <property type="entry name" value="AMIN"/>
    <property type="match status" value="1"/>
</dbReference>
<dbReference type="KEGG" id="mic:Mic7113_5446"/>
<dbReference type="Pfam" id="PF01520">
    <property type="entry name" value="Amidase_3"/>
    <property type="match status" value="1"/>
</dbReference>
<dbReference type="GO" id="GO:0009253">
    <property type="term" value="P:peptidoglycan catabolic process"/>
    <property type="evidence" value="ECO:0007669"/>
    <property type="project" value="InterPro"/>
</dbReference>
<feature type="region of interest" description="Disordered" evidence="2">
    <location>
        <begin position="132"/>
        <end position="166"/>
    </location>
</feature>
<dbReference type="GO" id="GO:0008745">
    <property type="term" value="F:N-acetylmuramoyl-L-alanine amidase activity"/>
    <property type="evidence" value="ECO:0007669"/>
    <property type="project" value="InterPro"/>
</dbReference>
<dbReference type="InterPro" id="IPR002508">
    <property type="entry name" value="MurNAc-LAA_cat"/>
</dbReference>
<feature type="chain" id="PRO_5003937470" evidence="3">
    <location>
        <begin position="26"/>
        <end position="480"/>
    </location>
</feature>
<evidence type="ECO:0000256" key="2">
    <source>
        <dbReference type="SAM" id="MobiDB-lite"/>
    </source>
</evidence>
<reference evidence="5 6" key="1">
    <citation type="submission" date="2012-06" db="EMBL/GenBank/DDBJ databases">
        <title>Finished chromosome of genome of Microcoleus sp. PCC 7113.</title>
        <authorList>
            <consortium name="US DOE Joint Genome Institute"/>
            <person name="Gugger M."/>
            <person name="Coursin T."/>
            <person name="Rippka R."/>
            <person name="Tandeau De Marsac N."/>
            <person name="Huntemann M."/>
            <person name="Wei C.-L."/>
            <person name="Han J."/>
            <person name="Detter J.C."/>
            <person name="Han C."/>
            <person name="Tapia R."/>
            <person name="Chen A."/>
            <person name="Kyrpides N."/>
            <person name="Mavromatis K."/>
            <person name="Markowitz V."/>
            <person name="Szeto E."/>
            <person name="Ivanova N."/>
            <person name="Pagani I."/>
            <person name="Pati A."/>
            <person name="Goodwin L."/>
            <person name="Nordberg H.P."/>
            <person name="Cantor M.N."/>
            <person name="Hua S.X."/>
            <person name="Woyke T."/>
            <person name="Kerfeld C.A."/>
        </authorList>
    </citation>
    <scope>NUCLEOTIDE SEQUENCE [LARGE SCALE GENOMIC DNA]</scope>
    <source>
        <strain evidence="5 6">PCC 7113</strain>
    </source>
</reference>
<feature type="signal peptide" evidence="3">
    <location>
        <begin position="1"/>
        <end position="25"/>
    </location>
</feature>
<keyword evidence="6" id="KW-1185">Reference proteome</keyword>
<dbReference type="SUPFAM" id="SSF53187">
    <property type="entry name" value="Zn-dependent exopeptidases"/>
    <property type="match status" value="1"/>
</dbReference>
<dbReference type="Gene3D" id="3.40.630.40">
    <property type="entry name" value="Zn-dependent exopeptidases"/>
    <property type="match status" value="1"/>
</dbReference>
<dbReference type="EMBL" id="CP003630">
    <property type="protein sequence ID" value="AFZ21083.1"/>
    <property type="molecule type" value="Genomic_DNA"/>
</dbReference>
<dbReference type="InterPro" id="IPR050695">
    <property type="entry name" value="N-acetylmuramoyl_amidase_3"/>
</dbReference>
<evidence type="ECO:0000313" key="5">
    <source>
        <dbReference type="EMBL" id="AFZ21083.1"/>
    </source>
</evidence>
<dbReference type="Gene3D" id="2.60.40.3500">
    <property type="match status" value="1"/>
</dbReference>
<dbReference type="PANTHER" id="PTHR30404:SF0">
    <property type="entry name" value="N-ACETYLMURAMOYL-L-ALANINE AMIDASE AMIC"/>
    <property type="match status" value="1"/>
</dbReference>
<dbReference type="AlphaFoldDB" id="K9WLP5"/>
<feature type="compositionally biased region" description="Low complexity" evidence="2">
    <location>
        <begin position="132"/>
        <end position="149"/>
    </location>
</feature>
<dbReference type="GO" id="GO:0030288">
    <property type="term" value="C:outer membrane-bounded periplasmic space"/>
    <property type="evidence" value="ECO:0007669"/>
    <property type="project" value="TreeGrafter"/>
</dbReference>
<keyword evidence="3" id="KW-0732">Signal</keyword>
<dbReference type="InterPro" id="IPR021731">
    <property type="entry name" value="AMIN_dom"/>
</dbReference>
<evidence type="ECO:0000313" key="6">
    <source>
        <dbReference type="Proteomes" id="UP000010471"/>
    </source>
</evidence>
<dbReference type="PANTHER" id="PTHR30404">
    <property type="entry name" value="N-ACETYLMURAMOYL-L-ALANINE AMIDASE"/>
    <property type="match status" value="1"/>
</dbReference>
<protein>
    <submittedName>
        <fullName evidence="5">N-acetylmuramoyl-L-alanine amidase</fullName>
    </submittedName>
</protein>
<evidence type="ECO:0000256" key="3">
    <source>
        <dbReference type="SAM" id="SignalP"/>
    </source>
</evidence>
<dbReference type="RefSeq" id="WP_015185216.1">
    <property type="nucleotide sequence ID" value="NC_019738.1"/>
</dbReference>
<evidence type="ECO:0000256" key="1">
    <source>
        <dbReference type="ARBA" id="ARBA00022801"/>
    </source>
</evidence>